<dbReference type="PANTHER" id="PTHR21683:SF2">
    <property type="entry name" value="COILED-COIL DOMAIN-CONTAINING PROTEIN 42 LIKE-2-LIKE"/>
    <property type="match status" value="1"/>
</dbReference>
<evidence type="ECO:0000313" key="3">
    <source>
        <dbReference type="Ensembl" id="ENSGMOP00000007057.2"/>
    </source>
</evidence>
<dbReference type="Ensembl" id="ENSGMOT00000007260.2">
    <property type="protein sequence ID" value="ENSGMOP00000007057.2"/>
    <property type="gene ID" value="ENSGMOG00000006632.2"/>
</dbReference>
<dbReference type="GO" id="GO:0005856">
    <property type="term" value="C:cytoskeleton"/>
    <property type="evidence" value="ECO:0007669"/>
    <property type="project" value="UniProtKB-ARBA"/>
</dbReference>
<dbReference type="Pfam" id="PF13863">
    <property type="entry name" value="DUF4200"/>
    <property type="match status" value="1"/>
</dbReference>
<dbReference type="OrthoDB" id="10264298at2759"/>
<gene>
    <name evidence="3" type="primary">LOC115544466</name>
</gene>
<evidence type="ECO:0000256" key="1">
    <source>
        <dbReference type="ARBA" id="ARBA00023054"/>
    </source>
</evidence>
<reference evidence="3" key="1">
    <citation type="submission" date="2019-07" db="EMBL/GenBank/DDBJ databases">
        <authorList>
            <consortium name="Wellcome Sanger Institute Data Sharing"/>
        </authorList>
    </citation>
    <scope>NUCLEOTIDE SEQUENCE [LARGE SCALE GENOMIC DNA]</scope>
</reference>
<evidence type="ECO:0000259" key="2">
    <source>
        <dbReference type="Pfam" id="PF13863"/>
    </source>
</evidence>
<protein>
    <submittedName>
        <fullName evidence="3">Coiled-coil domain-containing protein 42-like</fullName>
    </submittedName>
</protein>
<evidence type="ECO:0000313" key="4">
    <source>
        <dbReference type="Proteomes" id="UP000694546"/>
    </source>
</evidence>
<keyword evidence="4" id="KW-1185">Reference proteome</keyword>
<sequence>MDQTFLHKQKPEDDPTVLRGQRLDLEARCAEQELRKALHKEKEAAMREDKLTVVPFLKSNDVQRSRAEQQAKEERKRINELERQRCTLVHELTALRLRKARLDRSVQQHAVFAAYVKKVSQSVEQEPAQLMHSFGTLMHCANRLLQIMQHNLDCAQKARSEYALHHQQAADVILRGNNALGALQRDLDNVQSIRMNMEAQWSHILDTAAKKTLELGTIKMASLNLSQFVHNSKSGYPPVGQEDTVKQLEQVKTFITYSTDVLLAVKKTQEALKPRLPNEKEAKATV</sequence>
<name>A0A8C4Z738_GADMO</name>
<dbReference type="GeneTree" id="ENSGT00970000193995"/>
<keyword evidence="1" id="KW-0175">Coiled coil</keyword>
<dbReference type="Proteomes" id="UP000694546">
    <property type="component" value="Chromosome 1"/>
</dbReference>
<reference evidence="3" key="3">
    <citation type="submission" date="2025-09" db="UniProtKB">
        <authorList>
            <consortium name="Ensembl"/>
        </authorList>
    </citation>
    <scope>IDENTIFICATION</scope>
</reference>
<organism evidence="3 4">
    <name type="scientific">Gadus morhua</name>
    <name type="common">Atlantic cod</name>
    <dbReference type="NCBI Taxonomy" id="8049"/>
    <lineage>
        <taxon>Eukaryota</taxon>
        <taxon>Metazoa</taxon>
        <taxon>Chordata</taxon>
        <taxon>Craniata</taxon>
        <taxon>Vertebrata</taxon>
        <taxon>Euteleostomi</taxon>
        <taxon>Actinopterygii</taxon>
        <taxon>Neopterygii</taxon>
        <taxon>Teleostei</taxon>
        <taxon>Neoteleostei</taxon>
        <taxon>Acanthomorphata</taxon>
        <taxon>Zeiogadaria</taxon>
        <taxon>Gadariae</taxon>
        <taxon>Gadiformes</taxon>
        <taxon>Gadoidei</taxon>
        <taxon>Gadidae</taxon>
        <taxon>Gadus</taxon>
    </lineage>
</organism>
<proteinExistence type="predicted"/>
<accession>A0A8C4Z738</accession>
<dbReference type="GeneID" id="115544466"/>
<dbReference type="RefSeq" id="XP_030213308.1">
    <property type="nucleotide sequence ID" value="XM_030357448.1"/>
</dbReference>
<reference evidence="3" key="2">
    <citation type="submission" date="2025-08" db="UniProtKB">
        <authorList>
            <consortium name="Ensembl"/>
        </authorList>
    </citation>
    <scope>IDENTIFICATION</scope>
</reference>
<feature type="domain" description="DUF4200" evidence="2">
    <location>
        <begin position="21"/>
        <end position="121"/>
    </location>
</feature>
<dbReference type="OMA" id="MFFEHEN"/>
<dbReference type="InterPro" id="IPR025252">
    <property type="entry name" value="DUF4200"/>
</dbReference>
<dbReference type="InterPro" id="IPR051147">
    <property type="entry name" value="CFAP_domain-containing"/>
</dbReference>
<dbReference type="PANTHER" id="PTHR21683">
    <property type="entry name" value="COILED-COIL DOMAIN-CONTAINING PROTEIN 42 LIKE-2-LIKE-RELATED"/>
    <property type="match status" value="1"/>
</dbReference>
<dbReference type="AlphaFoldDB" id="A0A8C4Z738"/>